<dbReference type="OrthoDB" id="3177103at2"/>
<dbReference type="RefSeq" id="WP_119951405.1">
    <property type="nucleotide sequence ID" value="NZ_QZEZ01000008.1"/>
</dbReference>
<evidence type="ECO:0000313" key="2">
    <source>
        <dbReference type="EMBL" id="RJK93734.1"/>
    </source>
</evidence>
<dbReference type="InterPro" id="IPR050834">
    <property type="entry name" value="Glycosyltransf_2"/>
</dbReference>
<comment type="caution">
    <text evidence="2">The sequence shown here is derived from an EMBL/GenBank/DDBJ whole genome shotgun (WGS) entry which is preliminary data.</text>
</comment>
<dbReference type="EMBL" id="QZEZ01000008">
    <property type="protein sequence ID" value="RJK93734.1"/>
    <property type="molecule type" value="Genomic_DNA"/>
</dbReference>
<dbReference type="Pfam" id="PF00535">
    <property type="entry name" value="Glycos_transf_2"/>
    <property type="match status" value="1"/>
</dbReference>
<protein>
    <submittedName>
        <fullName evidence="2">Glycosyltransferase</fullName>
    </submittedName>
</protein>
<name>A0A3A3YV46_9ACTN</name>
<dbReference type="GO" id="GO:0016740">
    <property type="term" value="F:transferase activity"/>
    <property type="evidence" value="ECO:0007669"/>
    <property type="project" value="UniProtKB-KW"/>
</dbReference>
<feature type="domain" description="Glycosyltransferase 2-like" evidence="1">
    <location>
        <begin position="10"/>
        <end position="122"/>
    </location>
</feature>
<dbReference type="PANTHER" id="PTHR43685">
    <property type="entry name" value="GLYCOSYLTRANSFERASE"/>
    <property type="match status" value="1"/>
</dbReference>
<dbReference type="Proteomes" id="UP000265614">
    <property type="component" value="Unassembled WGS sequence"/>
</dbReference>
<reference evidence="2 3" key="1">
    <citation type="submission" date="2018-09" db="EMBL/GenBank/DDBJ databases">
        <title>YIM 75000 draft genome.</title>
        <authorList>
            <person name="Tang S."/>
            <person name="Feng Y."/>
        </authorList>
    </citation>
    <scope>NUCLEOTIDE SEQUENCE [LARGE SCALE GENOMIC DNA]</scope>
    <source>
        <strain evidence="2 3">YIM 75000</strain>
    </source>
</reference>
<dbReference type="InterPro" id="IPR029044">
    <property type="entry name" value="Nucleotide-diphossugar_trans"/>
</dbReference>
<evidence type="ECO:0000259" key="1">
    <source>
        <dbReference type="Pfam" id="PF00535"/>
    </source>
</evidence>
<proteinExistence type="predicted"/>
<dbReference type="AlphaFoldDB" id="A0A3A3YV46"/>
<dbReference type="SUPFAM" id="SSF53448">
    <property type="entry name" value="Nucleotide-diphospho-sugar transferases"/>
    <property type="match status" value="1"/>
</dbReference>
<keyword evidence="2" id="KW-0808">Transferase</keyword>
<sequence length="259" mass="28667">MSEERAPLVTVVMPTRDRAALLPRAVHSVLGQSMPDLELVVVDDGSTDGTADLLASVADPRLRVLAQPARGVSAARNAALAAARGELVAYLDTDNTWSPEFLEVMVSELREEDVLAYCGRHLFLLDGPPGDARVVARRTSSPPYNPAALLRHNTIDTNVMVHRRWVVDEVGGFDEELHRLVDWDLVVRIVLRHPFAVRHVDQVLCDYHYYRRAQLPTITNGAFDDAALDGLFGLGERDPVDRAVLAKIAADLQERRPAR</sequence>
<keyword evidence="3" id="KW-1185">Reference proteome</keyword>
<dbReference type="PANTHER" id="PTHR43685:SF2">
    <property type="entry name" value="GLYCOSYLTRANSFERASE 2-LIKE DOMAIN-CONTAINING PROTEIN"/>
    <property type="match status" value="1"/>
</dbReference>
<dbReference type="Gene3D" id="3.90.550.10">
    <property type="entry name" value="Spore Coat Polysaccharide Biosynthesis Protein SpsA, Chain A"/>
    <property type="match status" value="1"/>
</dbReference>
<organism evidence="2 3">
    <name type="scientific">Vallicoccus soli</name>
    <dbReference type="NCBI Taxonomy" id="2339232"/>
    <lineage>
        <taxon>Bacteria</taxon>
        <taxon>Bacillati</taxon>
        <taxon>Actinomycetota</taxon>
        <taxon>Actinomycetes</taxon>
        <taxon>Motilibacterales</taxon>
        <taxon>Vallicoccaceae</taxon>
        <taxon>Vallicoccus</taxon>
    </lineage>
</organism>
<evidence type="ECO:0000313" key="3">
    <source>
        <dbReference type="Proteomes" id="UP000265614"/>
    </source>
</evidence>
<dbReference type="InterPro" id="IPR001173">
    <property type="entry name" value="Glyco_trans_2-like"/>
</dbReference>
<accession>A0A3A3YV46</accession>
<gene>
    <name evidence="2" type="ORF">D5H78_15455</name>
</gene>